<dbReference type="EMBL" id="JAFEMO010000002">
    <property type="protein sequence ID" value="KAH7575077.1"/>
    <property type="molecule type" value="Genomic_DNA"/>
</dbReference>
<reference evidence="9 10" key="1">
    <citation type="submission" date="2021-02" db="EMBL/GenBank/DDBJ databases">
        <title>Plant Genome Project.</title>
        <authorList>
            <person name="Zhang R.-G."/>
        </authorList>
    </citation>
    <scope>NUCLEOTIDE SEQUENCE [LARGE SCALE GENOMIC DNA]</scope>
    <source>
        <tissue evidence="9">Leaves</tissue>
    </source>
</reference>
<dbReference type="Pfam" id="PF00512">
    <property type="entry name" value="HisKA"/>
    <property type="match status" value="1"/>
</dbReference>
<dbReference type="InterPro" id="IPR036097">
    <property type="entry name" value="HisK_dim/P_sf"/>
</dbReference>
<organism evidence="9 10">
    <name type="scientific">Xanthoceras sorbifolium</name>
    <dbReference type="NCBI Taxonomy" id="99658"/>
    <lineage>
        <taxon>Eukaryota</taxon>
        <taxon>Viridiplantae</taxon>
        <taxon>Streptophyta</taxon>
        <taxon>Embryophyta</taxon>
        <taxon>Tracheophyta</taxon>
        <taxon>Spermatophyta</taxon>
        <taxon>Magnoliopsida</taxon>
        <taxon>eudicotyledons</taxon>
        <taxon>Gunneridae</taxon>
        <taxon>Pentapetalae</taxon>
        <taxon>rosids</taxon>
        <taxon>malvids</taxon>
        <taxon>Sapindales</taxon>
        <taxon>Sapindaceae</taxon>
        <taxon>Xanthoceroideae</taxon>
        <taxon>Xanthoceras</taxon>
    </lineage>
</organism>
<accession>A0ABQ8IEI4</accession>
<dbReference type="SMART" id="SM00387">
    <property type="entry name" value="HATPase_c"/>
    <property type="match status" value="1"/>
</dbReference>
<dbReference type="InterPro" id="IPR003661">
    <property type="entry name" value="HisK_dim/P_dom"/>
</dbReference>
<dbReference type="InterPro" id="IPR036890">
    <property type="entry name" value="HATPase_C_sf"/>
</dbReference>
<proteinExistence type="predicted"/>
<gene>
    <name evidence="9" type="ORF">JRO89_XS02G0044300</name>
</gene>
<dbReference type="Pfam" id="PF02518">
    <property type="entry name" value="HATPase_c"/>
    <property type="match status" value="1"/>
</dbReference>
<dbReference type="SUPFAM" id="SSF55874">
    <property type="entry name" value="ATPase domain of HSP90 chaperone/DNA topoisomerase II/histidine kinase"/>
    <property type="match status" value="1"/>
</dbReference>
<dbReference type="InterPro" id="IPR001789">
    <property type="entry name" value="Sig_transdc_resp-reg_receiver"/>
</dbReference>
<protein>
    <recommendedName>
        <fullName evidence="2">histidine kinase</fullName>
        <ecNumber evidence="2">2.7.13.3</ecNumber>
    </recommendedName>
</protein>
<dbReference type="EC" id="2.7.13.3" evidence="2"/>
<dbReference type="Gene3D" id="1.10.287.130">
    <property type="match status" value="1"/>
</dbReference>
<evidence type="ECO:0000259" key="8">
    <source>
        <dbReference type="PROSITE" id="PS50110"/>
    </source>
</evidence>
<dbReference type="InterPro" id="IPR011006">
    <property type="entry name" value="CheY-like_superfamily"/>
</dbReference>
<comment type="caution">
    <text evidence="9">The sequence shown here is derived from an EMBL/GenBank/DDBJ whole genome shotgun (WGS) entry which is preliminary data.</text>
</comment>
<name>A0ABQ8IEI4_9ROSI</name>
<evidence type="ECO:0000256" key="5">
    <source>
        <dbReference type="SAM" id="MobiDB-lite"/>
    </source>
</evidence>
<dbReference type="SMART" id="SM00388">
    <property type="entry name" value="HisKA"/>
    <property type="match status" value="1"/>
</dbReference>
<keyword evidence="6" id="KW-0812">Transmembrane</keyword>
<keyword evidence="3 4" id="KW-0597">Phosphoprotein</keyword>
<evidence type="ECO:0000259" key="7">
    <source>
        <dbReference type="PROSITE" id="PS50109"/>
    </source>
</evidence>
<dbReference type="SUPFAM" id="SSF52172">
    <property type="entry name" value="CheY-like"/>
    <property type="match status" value="1"/>
</dbReference>
<feature type="region of interest" description="Disordered" evidence="5">
    <location>
        <begin position="965"/>
        <end position="1061"/>
    </location>
</feature>
<dbReference type="InterPro" id="IPR050956">
    <property type="entry name" value="2C_system_His_kinase"/>
</dbReference>
<dbReference type="Pfam" id="PF00072">
    <property type="entry name" value="Response_reg"/>
    <property type="match status" value="1"/>
</dbReference>
<evidence type="ECO:0000256" key="6">
    <source>
        <dbReference type="SAM" id="Phobius"/>
    </source>
</evidence>
<feature type="transmembrane region" description="Helical" evidence="6">
    <location>
        <begin position="58"/>
        <end position="80"/>
    </location>
</feature>
<dbReference type="InterPro" id="IPR003594">
    <property type="entry name" value="HATPase_dom"/>
</dbReference>
<dbReference type="Gene3D" id="3.40.50.2300">
    <property type="match status" value="1"/>
</dbReference>
<evidence type="ECO:0000313" key="10">
    <source>
        <dbReference type="Proteomes" id="UP000827721"/>
    </source>
</evidence>
<dbReference type="PRINTS" id="PR00344">
    <property type="entry name" value="BCTRLSENSOR"/>
</dbReference>
<keyword evidence="10" id="KW-1185">Reference proteome</keyword>
<dbReference type="PANTHER" id="PTHR43719:SF75">
    <property type="entry name" value="HISTIDINE KINASE CKI1"/>
    <property type="match status" value="1"/>
</dbReference>
<dbReference type="CDD" id="cd17546">
    <property type="entry name" value="REC_hyHK_CKI1_RcsC-like"/>
    <property type="match status" value="1"/>
</dbReference>
<dbReference type="InterPro" id="IPR005467">
    <property type="entry name" value="His_kinase_dom"/>
</dbReference>
<dbReference type="Proteomes" id="UP000827721">
    <property type="component" value="Unassembled WGS sequence"/>
</dbReference>
<evidence type="ECO:0000256" key="2">
    <source>
        <dbReference type="ARBA" id="ARBA00012438"/>
    </source>
</evidence>
<dbReference type="SMART" id="SM00448">
    <property type="entry name" value="REC"/>
    <property type="match status" value="1"/>
</dbReference>
<dbReference type="SUPFAM" id="SSF47384">
    <property type="entry name" value="Homodimeric domain of signal transducing histidine kinase"/>
    <property type="match status" value="1"/>
</dbReference>
<feature type="domain" description="Histidine kinase" evidence="7">
    <location>
        <begin position="458"/>
        <end position="721"/>
    </location>
</feature>
<feature type="transmembrane region" description="Helical" evidence="6">
    <location>
        <begin position="398"/>
        <end position="422"/>
    </location>
</feature>
<comment type="catalytic activity">
    <reaction evidence="1">
        <text>ATP + protein L-histidine = ADP + protein N-phospho-L-histidine.</text>
        <dbReference type="EC" id="2.7.13.3"/>
    </reaction>
</comment>
<dbReference type="PROSITE" id="PS50110">
    <property type="entry name" value="RESPONSE_REGULATORY"/>
    <property type="match status" value="1"/>
</dbReference>
<sequence>MTMRLLAAANERKKAVAILELTKKHKYIQSGCGDILTVWLITNIKIMKLSSLIAARPVFVFILLAFLVLLLPCLFTPWWYKKAKRIEQEVDLSSHNLHYVLLTEFEITAKFLHPLSSSATNLARVMNSSPKSNKFSFSDIKTRVAPSMFQAFSTIPHMSQISYIGLEGLFFSYYIDNNQTLAIYCNSSSSAPELSFDVNRKKKYVWYTQLVDRDTGKLYGEAIVSRPLSVNSSWLQEALNSTDGFASLGSGWNKAGDPLFLNTASINGLAAVSLGFPVKAITNIFTGINLYGGSLSMATNDGQVLVEGLPNTHIMVANNSISFQSKKRVNGNHQTSETVYVTCMPGAAAADSYYILNIGDTDYHVYCSSLELAGVKSVYALTMPHKGEASFVYKTSKFALILLILMIAGIVISVFSFVFLMVRSAKREMHMCAALINQTEATQQAERKSMNKSLAFASASHDVRAALAGLTGLIEICYDEVAPGSELETNLRQMDGCAKDLIGLLNSILDTSKMDAGKMKLDEEEFNLGQLLEDVVDLYHPVAMKKEVDVVLDPFDGSVNKFSHVKGDRGKLKQVLCNLLSNSVKFTSEGHVAVRAWVQKPSRENSIIASNRNGFLQQLSCLFYKNKKARNDMEAVNSVKNNPNCMEFVFEVDDTGKGIPKEKQQSVFENYVQVKDGHGGTGLGLGIVQSLVRLMGGEIKIIDKGIGEKGTCFRFNVFLIIDEAHSVDNTRADAETLLVDSTSGGGTVQHKGLTVLAPSPGLSKRSNSPRLTSLLSPKQEGSQVLLLIGNEERRRIAQRYMENLGINVSVVDCWESLHSVLKKMENRLRHSYRGSIAKLDSSCKSDNSISSLKDVPLSALEGTDHRVPSYRRSRGAPGFLLLVIDATAGPFSELLRVVTEFRRDLQCHCKVVWLDKPTSRSIYFNDDSEEEAMMDPCDDIITKPLHGSRLTQVIRYLPEFGGTFSPRVSATPRSTGKAIRDSPSPSHGKHSSTRAHLGGSHQRRGHLIQRSDTQEVENSRKDVYSTVRVQSHVRKKTRYHSSSQGYKTSHTEIEEEYEDEASYEKPLTGKRFLVAEDNGVLRKLATRNLTKLGATVEVCENGEEALQLVRDALRDQIKYGGPQIMPYDYILMDCEMPIMNGYEATKQIRKEEKYYGIHIPIIALTAHVSGEEANNTILAGMDVHLSKPLKNENLLEAIRYIDNK</sequence>
<evidence type="ECO:0000256" key="1">
    <source>
        <dbReference type="ARBA" id="ARBA00000085"/>
    </source>
</evidence>
<feature type="domain" description="Response regulatory" evidence="8">
    <location>
        <begin position="1071"/>
        <end position="1202"/>
    </location>
</feature>
<evidence type="ECO:0000256" key="3">
    <source>
        <dbReference type="ARBA" id="ARBA00022553"/>
    </source>
</evidence>
<dbReference type="InterPro" id="IPR004358">
    <property type="entry name" value="Sig_transdc_His_kin-like_C"/>
</dbReference>
<feature type="modified residue" description="4-aspartylphosphate" evidence="4">
    <location>
        <position position="1133"/>
    </location>
</feature>
<dbReference type="PANTHER" id="PTHR43719">
    <property type="entry name" value="TWO-COMPONENT HISTIDINE KINASE"/>
    <property type="match status" value="1"/>
</dbReference>
<keyword evidence="6" id="KW-0472">Membrane</keyword>
<dbReference type="Gene3D" id="3.30.565.10">
    <property type="entry name" value="Histidine kinase-like ATPase, C-terminal domain"/>
    <property type="match status" value="1"/>
</dbReference>
<dbReference type="PROSITE" id="PS50109">
    <property type="entry name" value="HIS_KIN"/>
    <property type="match status" value="1"/>
</dbReference>
<keyword evidence="6" id="KW-1133">Transmembrane helix</keyword>
<evidence type="ECO:0000313" key="9">
    <source>
        <dbReference type="EMBL" id="KAH7575077.1"/>
    </source>
</evidence>
<evidence type="ECO:0000256" key="4">
    <source>
        <dbReference type="PROSITE-ProRule" id="PRU00169"/>
    </source>
</evidence>